<organism evidence="13 14">
    <name type="scientific">Prevotella aff. ruminicola Tc2-24</name>
    <dbReference type="NCBI Taxonomy" id="81582"/>
    <lineage>
        <taxon>Bacteria</taxon>
        <taxon>Pseudomonadati</taxon>
        <taxon>Bacteroidota</taxon>
        <taxon>Bacteroidia</taxon>
        <taxon>Bacteroidales</taxon>
        <taxon>Prevotellaceae</taxon>
        <taxon>Prevotella</taxon>
    </lineage>
</organism>
<dbReference type="SUPFAM" id="SSF54060">
    <property type="entry name" value="His-Me finger endonucleases"/>
    <property type="match status" value="1"/>
</dbReference>
<dbReference type="PROSITE" id="PS51257">
    <property type="entry name" value="PROKAR_LIPOPROTEIN"/>
    <property type="match status" value="1"/>
</dbReference>
<dbReference type="PANTHER" id="PTHR13966:SF5">
    <property type="entry name" value="ENDONUCLEASE G, MITOCHONDRIAL"/>
    <property type="match status" value="1"/>
</dbReference>
<keyword evidence="4 9" id="KW-0479">Metal-binding</keyword>
<accession>A0A1I0Q096</accession>
<evidence type="ECO:0000256" key="5">
    <source>
        <dbReference type="ARBA" id="ARBA00022759"/>
    </source>
</evidence>
<dbReference type="GO" id="GO:0004519">
    <property type="term" value="F:endonuclease activity"/>
    <property type="evidence" value="ECO:0007669"/>
    <property type="project" value="UniProtKB-UniRule"/>
</dbReference>
<evidence type="ECO:0000256" key="3">
    <source>
        <dbReference type="ARBA" id="ARBA00022722"/>
    </source>
</evidence>
<evidence type="ECO:0000259" key="12">
    <source>
        <dbReference type="SMART" id="SM00892"/>
    </source>
</evidence>
<keyword evidence="5 10" id="KW-0255">Endonuclease</keyword>
<dbReference type="SMART" id="SM00477">
    <property type="entry name" value="NUC"/>
    <property type="match status" value="1"/>
</dbReference>
<dbReference type="Proteomes" id="UP000199373">
    <property type="component" value="Unassembled WGS sequence"/>
</dbReference>
<feature type="binding site" evidence="9">
    <location>
        <position position="167"/>
    </location>
    <ligand>
        <name>Mg(2+)</name>
        <dbReference type="ChEBI" id="CHEBI:18420"/>
        <note>catalytic</note>
    </ligand>
</feature>
<evidence type="ECO:0000256" key="2">
    <source>
        <dbReference type="ARBA" id="ARBA00010052"/>
    </source>
</evidence>
<evidence type="ECO:0000256" key="1">
    <source>
        <dbReference type="ARBA" id="ARBA00001946"/>
    </source>
</evidence>
<evidence type="ECO:0000256" key="9">
    <source>
        <dbReference type="PIRSR" id="PIRSR640255-2"/>
    </source>
</evidence>
<evidence type="ECO:0000313" key="14">
    <source>
        <dbReference type="Proteomes" id="UP000199373"/>
    </source>
</evidence>
<feature type="domain" description="ENPP1-3/EXOG-like endonuclease/phosphodiesterase" evidence="11">
    <location>
        <begin position="74"/>
        <end position="268"/>
    </location>
</feature>
<dbReference type="InterPro" id="IPR020821">
    <property type="entry name" value="ENPP1-3/EXOG-like_nuc-like"/>
</dbReference>
<keyword evidence="7" id="KW-0460">Magnesium</keyword>
<evidence type="ECO:0000256" key="6">
    <source>
        <dbReference type="ARBA" id="ARBA00022801"/>
    </source>
</evidence>
<dbReference type="GO" id="GO:0016787">
    <property type="term" value="F:hydrolase activity"/>
    <property type="evidence" value="ECO:0007669"/>
    <property type="project" value="UniProtKB-KW"/>
</dbReference>
<dbReference type="InterPro" id="IPR044925">
    <property type="entry name" value="His-Me_finger_sf"/>
</dbReference>
<dbReference type="SMART" id="SM00892">
    <property type="entry name" value="Endonuclease_NS"/>
    <property type="match status" value="1"/>
</dbReference>
<dbReference type="Pfam" id="PF01223">
    <property type="entry name" value="Endonuclease_NS"/>
    <property type="match status" value="1"/>
</dbReference>
<dbReference type="GO" id="GO:0003676">
    <property type="term" value="F:nucleic acid binding"/>
    <property type="evidence" value="ECO:0007669"/>
    <property type="project" value="InterPro"/>
</dbReference>
<evidence type="ECO:0000256" key="10">
    <source>
        <dbReference type="RuleBase" id="RU366055"/>
    </source>
</evidence>
<proteinExistence type="inferred from homology"/>
<keyword evidence="3 10" id="KW-0540">Nuclease</keyword>
<evidence type="ECO:0000256" key="8">
    <source>
        <dbReference type="PIRSR" id="PIRSR640255-1"/>
    </source>
</evidence>
<gene>
    <name evidence="13" type="ORF">SAMN04487850_2109</name>
</gene>
<dbReference type="EC" id="3.1.30.-" evidence="10"/>
<evidence type="ECO:0000256" key="7">
    <source>
        <dbReference type="ARBA" id="ARBA00022842"/>
    </source>
</evidence>
<dbReference type="PANTHER" id="PTHR13966">
    <property type="entry name" value="ENDONUCLEASE RELATED"/>
    <property type="match status" value="1"/>
</dbReference>
<feature type="domain" description="DNA/RNA non-specific endonuclease/pyrophosphatase/phosphodiesterase" evidence="12">
    <location>
        <begin position="73"/>
        <end position="268"/>
    </location>
</feature>
<evidence type="ECO:0000259" key="11">
    <source>
        <dbReference type="SMART" id="SM00477"/>
    </source>
</evidence>
<sequence>MINNWKHIIWALGLALVMVSCQEQKRKGGSPVRSSFMSPALKKAPVSYNEKAKVVVMYEMPASLKDRPEQILRRVGYTASYNRQTKNPNWVAWHLTKDHTRGNHQRAQEVFSEDEDVRLPRATDQDYYNSRYDRGHMCPAGDNKWSQEAMTQSFLFTNICPQNHGLNKYEWNDLEILCRDWARKYGAVDIVCGPLYGKPETQKTIGKNKVWVPDAFFKVILCRRGTPKAIGFVYRNEGRKQVMEEAVRTVDEIERLTGIDFFPSLEDETERKVEAEARLSDW</sequence>
<protein>
    <recommendedName>
        <fullName evidence="10">Endonuclease</fullName>
        <ecNumber evidence="10">3.1.30.-</ecNumber>
    </recommendedName>
</protein>
<evidence type="ECO:0000256" key="4">
    <source>
        <dbReference type="ARBA" id="ARBA00022723"/>
    </source>
</evidence>
<feature type="active site" description="Proton acceptor" evidence="8">
    <location>
        <position position="136"/>
    </location>
</feature>
<comment type="cofactor">
    <cofactor evidence="1 10">
        <name>Mg(2+)</name>
        <dbReference type="ChEBI" id="CHEBI:18420"/>
    </cofactor>
</comment>
<dbReference type="RefSeq" id="WP_091916434.1">
    <property type="nucleotide sequence ID" value="NZ_FOIQ01000005.1"/>
</dbReference>
<dbReference type="AlphaFoldDB" id="A0A1I0Q096"/>
<evidence type="ECO:0000313" key="13">
    <source>
        <dbReference type="EMBL" id="SEW20298.1"/>
    </source>
</evidence>
<dbReference type="EMBL" id="FOIQ01000005">
    <property type="protein sequence ID" value="SEW20298.1"/>
    <property type="molecule type" value="Genomic_DNA"/>
</dbReference>
<dbReference type="InterPro" id="IPR001604">
    <property type="entry name" value="Endo_G_ENPP1-like_dom"/>
</dbReference>
<dbReference type="PROSITE" id="PS01070">
    <property type="entry name" value="NUCLEASE_NON_SPEC"/>
    <property type="match status" value="1"/>
</dbReference>
<dbReference type="InterPro" id="IPR040255">
    <property type="entry name" value="Non-specific_endonuclease"/>
</dbReference>
<dbReference type="InterPro" id="IPR044929">
    <property type="entry name" value="DNA/RNA_non-sp_Endonuclease_sf"/>
</dbReference>
<keyword evidence="14" id="KW-1185">Reference proteome</keyword>
<dbReference type="CDD" id="cd00091">
    <property type="entry name" value="NUC"/>
    <property type="match status" value="1"/>
</dbReference>
<reference evidence="13 14" key="1">
    <citation type="submission" date="2016-10" db="EMBL/GenBank/DDBJ databases">
        <authorList>
            <person name="de Groot N.N."/>
        </authorList>
    </citation>
    <scope>NUCLEOTIDE SEQUENCE [LARGE SCALE GENOMIC DNA]</scope>
    <source>
        <strain evidence="13 14">TC2-24</strain>
    </source>
</reference>
<name>A0A1I0Q096_9BACT</name>
<keyword evidence="6 10" id="KW-0378">Hydrolase</keyword>
<comment type="similarity">
    <text evidence="2 10">Belongs to the DNA/RNA non-specific endonuclease family.</text>
</comment>
<dbReference type="GO" id="GO:0046872">
    <property type="term" value="F:metal ion binding"/>
    <property type="evidence" value="ECO:0007669"/>
    <property type="project" value="UniProtKB-KW"/>
</dbReference>
<dbReference type="Gene3D" id="3.40.570.10">
    <property type="entry name" value="Extracellular Endonuclease, subunit A"/>
    <property type="match status" value="1"/>
</dbReference>
<dbReference type="InterPro" id="IPR018524">
    <property type="entry name" value="DNA/RNA_endonuclease_AS"/>
</dbReference>